<reference evidence="2 3" key="1">
    <citation type="journal article" date="2018" name="Int. J. Syst. Evol. Microbiol.">
        <title>Bifidobacterium callitrichidarum sp. nov. from the faeces of the emperor tamarin (Saguinus imperator).</title>
        <authorList>
            <person name="Modesto M."/>
            <person name="Michelini S."/>
            <person name="Sansosti M.C."/>
            <person name="De Filippo C."/>
            <person name="Cavalieri D."/>
            <person name="Qvirist L."/>
            <person name="Andlid T."/>
            <person name="Spiezio C."/>
            <person name="Sandri C."/>
            <person name="Pascarelli S."/>
            <person name="Sgorbati B."/>
            <person name="Mattarelli P."/>
        </authorList>
    </citation>
    <scope>NUCLEOTIDE SEQUENCE [LARGE SCALE GENOMIC DNA]</scope>
    <source>
        <strain evidence="2 3">TRI 5</strain>
    </source>
</reference>
<sequence length="226" mass="25535">MTVYFTSDLHFGHPFVAGIRAGHVEPDREDWALSAAHDRRVLDVINAHAGKADELYILGDVSSGSRRSMDIAVENLARLNVPVKRRHLILGNHETRSNGAIFTELYPLFGEIACQGRIYLDDGRQLILSHFQWRHLMDGSVIPEQATNATSLKLAKDAPVWTGNPHETLLHGHTHNRHVFDFDGRPGGYTQIHIGWDAWRRPVALEELAPLFDPKEAERYSDKEHA</sequence>
<evidence type="ECO:0000313" key="3">
    <source>
        <dbReference type="Proteomes" id="UP000245876"/>
    </source>
</evidence>
<dbReference type="SUPFAM" id="SSF56300">
    <property type="entry name" value="Metallo-dependent phosphatases"/>
    <property type="match status" value="1"/>
</dbReference>
<evidence type="ECO:0000259" key="1">
    <source>
        <dbReference type="Pfam" id="PF00149"/>
    </source>
</evidence>
<dbReference type="GO" id="GO:0016787">
    <property type="term" value="F:hydrolase activity"/>
    <property type="evidence" value="ECO:0007669"/>
    <property type="project" value="InterPro"/>
</dbReference>
<gene>
    <name evidence="2" type="ORF">DF196_06575</name>
</gene>
<dbReference type="InterPro" id="IPR004843">
    <property type="entry name" value="Calcineurin-like_PHP"/>
</dbReference>
<organism evidence="2 3">
    <name type="scientific">Bifidobacterium callitrichidarum</name>
    <dbReference type="NCBI Taxonomy" id="2052941"/>
    <lineage>
        <taxon>Bacteria</taxon>
        <taxon>Bacillati</taxon>
        <taxon>Actinomycetota</taxon>
        <taxon>Actinomycetes</taxon>
        <taxon>Bifidobacteriales</taxon>
        <taxon>Bifidobacteriaceae</taxon>
        <taxon>Bifidobacterium</taxon>
    </lineage>
</organism>
<dbReference type="OrthoDB" id="5380073at2"/>
<dbReference type="Proteomes" id="UP000245876">
    <property type="component" value="Unassembled WGS sequence"/>
</dbReference>
<accession>A0A2U2N9A4</accession>
<comment type="caution">
    <text evidence="2">The sequence shown here is derived from an EMBL/GenBank/DDBJ whole genome shotgun (WGS) entry which is preliminary data.</text>
</comment>
<dbReference type="Pfam" id="PF00149">
    <property type="entry name" value="Metallophos"/>
    <property type="match status" value="1"/>
</dbReference>
<dbReference type="Gene3D" id="3.60.21.10">
    <property type="match status" value="1"/>
</dbReference>
<proteinExistence type="predicted"/>
<evidence type="ECO:0000313" key="2">
    <source>
        <dbReference type="EMBL" id="PWG65594.1"/>
    </source>
</evidence>
<feature type="domain" description="Calcineurin-like phosphoesterase" evidence="1">
    <location>
        <begin position="1"/>
        <end position="176"/>
    </location>
</feature>
<dbReference type="InterPro" id="IPR029052">
    <property type="entry name" value="Metallo-depent_PP-like"/>
</dbReference>
<dbReference type="AlphaFoldDB" id="A0A2U2N9A4"/>
<keyword evidence="3" id="KW-1185">Reference proteome</keyword>
<protein>
    <recommendedName>
        <fullName evidence="1">Calcineurin-like phosphoesterase domain-containing protein</fullName>
    </recommendedName>
</protein>
<dbReference type="RefSeq" id="WP_109057063.1">
    <property type="nucleotide sequence ID" value="NZ_QFFM01000012.1"/>
</dbReference>
<dbReference type="EMBL" id="QFFM01000012">
    <property type="protein sequence ID" value="PWG65594.1"/>
    <property type="molecule type" value="Genomic_DNA"/>
</dbReference>
<name>A0A2U2N9A4_9BIFI</name>